<dbReference type="Pfam" id="PF00069">
    <property type="entry name" value="Pkinase"/>
    <property type="match status" value="1"/>
</dbReference>
<evidence type="ECO:0000313" key="6">
    <source>
        <dbReference type="EMBL" id="KAK9425829.1"/>
    </source>
</evidence>
<feature type="region of interest" description="Disordered" evidence="4">
    <location>
        <begin position="460"/>
        <end position="502"/>
    </location>
</feature>
<sequence length="726" mass="81160">MTEPATATEPSAAPVADGLAPARGHITSTNSMPSPRIAIHKDVAAEERRPSIASHISAPAVPQYHSPLRQHKRTPSHHREVKETLNARSEYTSDDTEGTKLRINQYIIKEEIGRGSYGAVHLATDQFGNEYAMKEFSKSRLRKRAQSNILKRPGGMKPGRGMRSPWSAHRKEISSHEAAEAKDSLFLIREEIAIMKKLDHPNLVSLIEVLDDPEEDSLWMVLEMCKKGVIMKVGLEEDADPYPAEQCRYWFRDMVLGIEYLHAQGIIHRDIKPDNLLLTDEDCLKIVDFGVSEMFEKPEDMRTAKSAGSPAFLPPELCVAKHGDISGKAADLWSMGISLYCLKYGRLPFHRYNVLEVYESIRTEEIPIPTDEDPELTDLLRRLLQKDPDQRISMREVRNHPWVTKAGDDPLLSEEENISELVEPPNELEVNHALTRKMSHMLTVMIAIHKFKGLIYKSRVGTPDLKSPRTPKILEIPDHVPETSQETTPTAGGSQPGNRPRHRSIADEAAELVETRKAYLASTDQPSRQGSSGEKGHAQDPTEANALFLGIGMGGRDEFATAESPADFVSDSPTGIDYDIYDRAFEAEVGRIRSEKRGNRRTTYLTRFVSEKEKYFGDDCMIMEAGRSLPNIASSGVNKASSAASRTLEHMHLAHRQEGSAAEEKDKNVEESKKEHLKDTIQTKKNESYDSVQTVKEKGHRFAELVMGTMSGAKVKAAGESKDSKE</sequence>
<feature type="region of interest" description="Disordered" evidence="4">
    <location>
        <begin position="520"/>
        <end position="541"/>
    </location>
</feature>
<proteinExistence type="predicted"/>
<dbReference type="Gene3D" id="3.30.200.20">
    <property type="entry name" value="Phosphorylase Kinase, domain 1"/>
    <property type="match status" value="1"/>
</dbReference>
<evidence type="ECO:0000256" key="3">
    <source>
        <dbReference type="PROSITE-ProRule" id="PRU10141"/>
    </source>
</evidence>
<feature type="compositionally biased region" description="Polar residues" evidence="4">
    <location>
        <begin position="522"/>
        <end position="532"/>
    </location>
</feature>
<dbReference type="PROSITE" id="PS00107">
    <property type="entry name" value="PROTEIN_KINASE_ATP"/>
    <property type="match status" value="1"/>
</dbReference>
<organism evidence="6 7">
    <name type="scientific">Seiridium unicorne</name>
    <dbReference type="NCBI Taxonomy" id="138068"/>
    <lineage>
        <taxon>Eukaryota</taxon>
        <taxon>Fungi</taxon>
        <taxon>Dikarya</taxon>
        <taxon>Ascomycota</taxon>
        <taxon>Pezizomycotina</taxon>
        <taxon>Sordariomycetes</taxon>
        <taxon>Xylariomycetidae</taxon>
        <taxon>Amphisphaeriales</taxon>
        <taxon>Sporocadaceae</taxon>
        <taxon>Seiridium</taxon>
    </lineage>
</organism>
<reference evidence="6 7" key="1">
    <citation type="journal article" date="2024" name="J. Plant Pathol.">
        <title>Sequence and assembly of the genome of Seiridium unicorne, isolate CBS 538.82, causal agent of cypress canker disease.</title>
        <authorList>
            <person name="Scali E."/>
            <person name="Rocca G.D."/>
            <person name="Danti R."/>
            <person name="Garbelotto M."/>
            <person name="Barberini S."/>
            <person name="Baroncelli R."/>
            <person name="Emiliani G."/>
        </authorList>
    </citation>
    <scope>NUCLEOTIDE SEQUENCE [LARGE SCALE GENOMIC DNA]</scope>
    <source>
        <strain evidence="6 7">BM-138-508</strain>
    </source>
</reference>
<feature type="compositionally biased region" description="Low complexity" evidence="4">
    <location>
        <begin position="1"/>
        <end position="16"/>
    </location>
</feature>
<keyword evidence="7" id="KW-1185">Reference proteome</keyword>
<dbReference type="PANTHER" id="PTHR24346:SF77">
    <property type="entry name" value="SERINE THREONINE PROTEIN KINASE"/>
    <property type="match status" value="1"/>
</dbReference>
<feature type="compositionally biased region" description="Polar residues" evidence="4">
    <location>
        <begin position="482"/>
        <end position="497"/>
    </location>
</feature>
<dbReference type="SUPFAM" id="SSF56112">
    <property type="entry name" value="Protein kinase-like (PK-like)"/>
    <property type="match status" value="1"/>
</dbReference>
<dbReference type="InterPro" id="IPR008271">
    <property type="entry name" value="Ser/Thr_kinase_AS"/>
</dbReference>
<dbReference type="CDD" id="cd14008">
    <property type="entry name" value="STKc_LKB1_CaMKK"/>
    <property type="match status" value="1"/>
</dbReference>
<protein>
    <recommendedName>
        <fullName evidence="5">Protein kinase domain-containing protein</fullName>
    </recommendedName>
</protein>
<name>A0ABR2VG59_9PEZI</name>
<feature type="region of interest" description="Disordered" evidence="4">
    <location>
        <begin position="654"/>
        <end position="695"/>
    </location>
</feature>
<comment type="caution">
    <text evidence="6">The sequence shown here is derived from an EMBL/GenBank/DDBJ whole genome shotgun (WGS) entry which is preliminary data.</text>
</comment>
<evidence type="ECO:0000256" key="1">
    <source>
        <dbReference type="ARBA" id="ARBA00022741"/>
    </source>
</evidence>
<evidence type="ECO:0000256" key="2">
    <source>
        <dbReference type="ARBA" id="ARBA00022840"/>
    </source>
</evidence>
<feature type="region of interest" description="Disordered" evidence="4">
    <location>
        <begin position="68"/>
        <end position="93"/>
    </location>
</feature>
<dbReference type="Gene3D" id="1.10.510.10">
    <property type="entry name" value="Transferase(Phosphotransferase) domain 1"/>
    <property type="match status" value="1"/>
</dbReference>
<dbReference type="EMBL" id="JARVKF010000012">
    <property type="protein sequence ID" value="KAK9425829.1"/>
    <property type="molecule type" value="Genomic_DNA"/>
</dbReference>
<dbReference type="InterPro" id="IPR017441">
    <property type="entry name" value="Protein_kinase_ATP_BS"/>
</dbReference>
<feature type="compositionally biased region" description="Basic and acidic residues" evidence="4">
    <location>
        <begin position="654"/>
        <end position="688"/>
    </location>
</feature>
<accession>A0ABR2VG59</accession>
<keyword evidence="2 3" id="KW-0067">ATP-binding</keyword>
<feature type="region of interest" description="Disordered" evidence="4">
    <location>
        <begin position="1"/>
        <end position="36"/>
    </location>
</feature>
<dbReference type="PANTHER" id="PTHR24346">
    <property type="entry name" value="MAP/MICROTUBULE AFFINITY-REGULATING KINASE"/>
    <property type="match status" value="1"/>
</dbReference>
<gene>
    <name evidence="6" type="ORF">SUNI508_12889</name>
</gene>
<dbReference type="Proteomes" id="UP001408356">
    <property type="component" value="Unassembled WGS sequence"/>
</dbReference>
<dbReference type="InterPro" id="IPR011009">
    <property type="entry name" value="Kinase-like_dom_sf"/>
</dbReference>
<evidence type="ECO:0000313" key="7">
    <source>
        <dbReference type="Proteomes" id="UP001408356"/>
    </source>
</evidence>
<dbReference type="SMART" id="SM00220">
    <property type="entry name" value="S_TKc"/>
    <property type="match status" value="1"/>
</dbReference>
<feature type="binding site" evidence="3">
    <location>
        <position position="134"/>
    </location>
    <ligand>
        <name>ATP</name>
        <dbReference type="ChEBI" id="CHEBI:30616"/>
    </ligand>
</feature>
<dbReference type="PROSITE" id="PS50011">
    <property type="entry name" value="PROTEIN_KINASE_DOM"/>
    <property type="match status" value="1"/>
</dbReference>
<dbReference type="InterPro" id="IPR000719">
    <property type="entry name" value="Prot_kinase_dom"/>
</dbReference>
<keyword evidence="1 3" id="KW-0547">Nucleotide-binding</keyword>
<dbReference type="PROSITE" id="PS00108">
    <property type="entry name" value="PROTEIN_KINASE_ST"/>
    <property type="match status" value="1"/>
</dbReference>
<evidence type="ECO:0000259" key="5">
    <source>
        <dbReference type="PROSITE" id="PS50011"/>
    </source>
</evidence>
<feature type="domain" description="Protein kinase" evidence="5">
    <location>
        <begin position="106"/>
        <end position="403"/>
    </location>
</feature>
<evidence type="ECO:0000256" key="4">
    <source>
        <dbReference type="SAM" id="MobiDB-lite"/>
    </source>
</evidence>